<dbReference type="eggNOG" id="COG1073">
    <property type="taxonomic scope" value="Bacteria"/>
</dbReference>
<dbReference type="PATRIC" id="fig|1349767.4.peg.3547"/>
<protein>
    <submittedName>
        <fullName evidence="1">Dienelactone hydrolase</fullName>
    </submittedName>
</protein>
<keyword evidence="2" id="KW-1185">Reference proteome</keyword>
<dbReference type="Gene3D" id="3.40.50.1820">
    <property type="entry name" value="alpha/beta hydrolase"/>
    <property type="match status" value="1"/>
</dbReference>
<name>W0V4Y2_9BURK</name>
<evidence type="ECO:0000313" key="2">
    <source>
        <dbReference type="Proteomes" id="UP000027604"/>
    </source>
</evidence>
<dbReference type="Proteomes" id="UP000027604">
    <property type="component" value="Chromosome I"/>
</dbReference>
<keyword evidence="1" id="KW-0378">Hydrolase</keyword>
<dbReference type="InterPro" id="IPR029058">
    <property type="entry name" value="AB_hydrolase_fold"/>
</dbReference>
<dbReference type="OrthoDB" id="9810066at2"/>
<evidence type="ECO:0000313" key="1">
    <source>
        <dbReference type="EMBL" id="CDG82408.1"/>
    </source>
</evidence>
<gene>
    <name evidence="1" type="ORF">GJA_1772</name>
</gene>
<organism evidence="1 2">
    <name type="scientific">Janthinobacterium agaricidamnosum NBRC 102515 = DSM 9628</name>
    <dbReference type="NCBI Taxonomy" id="1349767"/>
    <lineage>
        <taxon>Bacteria</taxon>
        <taxon>Pseudomonadati</taxon>
        <taxon>Pseudomonadota</taxon>
        <taxon>Betaproteobacteria</taxon>
        <taxon>Burkholderiales</taxon>
        <taxon>Oxalobacteraceae</taxon>
        <taxon>Janthinobacterium</taxon>
    </lineage>
</organism>
<dbReference type="RefSeq" id="WP_038490876.1">
    <property type="nucleotide sequence ID" value="NZ_BCTH01000004.1"/>
</dbReference>
<sequence>MDQELVSITTDDIHLEGVLQLPNKPMGIVLFAGGIGQDGDVLSSGNHALASYLREAGIGTLLLDLFSTTAVQDYYTRFDLTLLTQQLDKALDWLARHGNPGKVPLGLFGAGTGAAAALQLAAWRGTGGSIAALVSRNGRVDIDGRQTLEKVRVPTLLIVDGNDRGVVDVNRMAFGALPCDKQLELIPGTLDDRAMLQAAALPAREWFTRHFAGRTIDWQ</sequence>
<accession>W0V4Y2</accession>
<reference evidence="1 2" key="1">
    <citation type="journal article" date="2015" name="Genome Announc.">
        <title>Genome Sequence of Mushroom Soft-Rot Pathogen Janthinobacterium agaricidamnosum.</title>
        <authorList>
            <person name="Graupner K."/>
            <person name="Lackner G."/>
            <person name="Hertweck C."/>
        </authorList>
    </citation>
    <scope>NUCLEOTIDE SEQUENCE [LARGE SCALE GENOMIC DNA]</scope>
    <source>
        <strain evidence="2">NBRC 102515 / DSM 9628</strain>
    </source>
</reference>
<dbReference type="STRING" id="1349767.GJA_1772"/>
<dbReference type="GO" id="GO:0016787">
    <property type="term" value="F:hydrolase activity"/>
    <property type="evidence" value="ECO:0007669"/>
    <property type="project" value="UniProtKB-KW"/>
</dbReference>
<dbReference type="SUPFAM" id="SSF53474">
    <property type="entry name" value="alpha/beta-Hydrolases"/>
    <property type="match status" value="1"/>
</dbReference>
<dbReference type="EMBL" id="HG322949">
    <property type="protein sequence ID" value="CDG82408.1"/>
    <property type="molecule type" value="Genomic_DNA"/>
</dbReference>
<proteinExistence type="predicted"/>
<dbReference type="KEGG" id="jag:GJA_1772"/>
<dbReference type="HOGENOM" id="CLU_082991_0_0_4"/>
<dbReference type="AlphaFoldDB" id="W0V4Y2"/>